<gene>
    <name evidence="2" type="ORF">DD237_005497</name>
    <name evidence="1" type="ORF">DD238_005115</name>
</gene>
<evidence type="ECO:0000313" key="1">
    <source>
        <dbReference type="EMBL" id="RMX63793.1"/>
    </source>
</evidence>
<sequence>MEDVMLQRRYQLQLQERRACRRNKLKFTSQFEAHDRAPIIATTLADIEAVTSRSEFIRQQLTMNGLPSLRRWHLQLKMMIAEDLKQKGMENKDDDMETALQTCETELLRDQRCYDVVYRAGLRVSDARESLLDEGAPMDVRELLTFSTRADSFICRITCLHNGKHVFFSSSEYVEHLQVELERLLNEDSPVDAVINFIWKALKAQQQPVE</sequence>
<name>A0A3M6VC81_9STRA</name>
<evidence type="ECO:0000313" key="4">
    <source>
        <dbReference type="Proteomes" id="UP000286097"/>
    </source>
</evidence>
<dbReference type="Proteomes" id="UP000286097">
    <property type="component" value="Unassembled WGS sequence"/>
</dbReference>
<dbReference type="AlphaFoldDB" id="A0A3M6VC81"/>
<dbReference type="Proteomes" id="UP000282087">
    <property type="component" value="Unassembled WGS sequence"/>
</dbReference>
<organism evidence="1 3">
    <name type="scientific">Peronospora effusa</name>
    <dbReference type="NCBI Taxonomy" id="542832"/>
    <lineage>
        <taxon>Eukaryota</taxon>
        <taxon>Sar</taxon>
        <taxon>Stramenopiles</taxon>
        <taxon>Oomycota</taxon>
        <taxon>Peronosporomycetes</taxon>
        <taxon>Peronosporales</taxon>
        <taxon>Peronosporaceae</taxon>
        <taxon>Peronospora</taxon>
    </lineage>
</organism>
<dbReference type="EMBL" id="QLLG01000364">
    <property type="protein sequence ID" value="RMX63793.1"/>
    <property type="molecule type" value="Genomic_DNA"/>
</dbReference>
<evidence type="ECO:0000313" key="3">
    <source>
        <dbReference type="Proteomes" id="UP000282087"/>
    </source>
</evidence>
<proteinExistence type="predicted"/>
<dbReference type="VEuPathDB" id="FungiDB:DD237_005497"/>
<dbReference type="EMBL" id="QKXF01000267">
    <property type="protein sequence ID" value="RQM13304.1"/>
    <property type="molecule type" value="Genomic_DNA"/>
</dbReference>
<keyword evidence="3" id="KW-1185">Reference proteome</keyword>
<accession>A0A3M6VC81</accession>
<comment type="caution">
    <text evidence="1">The sequence shown here is derived from an EMBL/GenBank/DDBJ whole genome shotgun (WGS) entry which is preliminary data.</text>
</comment>
<protein>
    <submittedName>
        <fullName evidence="1">Uncharacterized protein</fullName>
    </submittedName>
</protein>
<reference evidence="3 4" key="1">
    <citation type="submission" date="2018-06" db="EMBL/GenBank/DDBJ databases">
        <title>Comparative genomics of downy mildews reveals potential adaptations to biotrophy.</title>
        <authorList>
            <person name="Fletcher K."/>
            <person name="Klosterman S.J."/>
            <person name="Derevnina L."/>
            <person name="Martin F."/>
            <person name="Koike S."/>
            <person name="Reyes Chin-Wo S."/>
            <person name="Mou B."/>
            <person name="Michelmore R."/>
        </authorList>
    </citation>
    <scope>NUCLEOTIDE SEQUENCE [LARGE SCALE GENOMIC DNA]</scope>
    <source>
        <strain evidence="2 4">R13</strain>
        <strain evidence="1 3">R14</strain>
    </source>
</reference>
<evidence type="ECO:0000313" key="2">
    <source>
        <dbReference type="EMBL" id="RQM13304.1"/>
    </source>
</evidence>